<dbReference type="Proteomes" id="UP000000365">
    <property type="component" value="Chromosome"/>
</dbReference>
<evidence type="ECO:0000256" key="1">
    <source>
        <dbReference type="ARBA" id="ARBA00004651"/>
    </source>
</evidence>
<evidence type="ECO:0000313" key="7">
    <source>
        <dbReference type="EMBL" id="ABN06874.1"/>
    </source>
</evidence>
<sequence length="564" mass="63180">MLRHAFSKILFILVVLLFISASGCIQEKQETPELQPVSDEYYAKMDTVLYPYMQTVDEQMQEITALVWETARELDGVPMDDPAVDLALLKLKSEIPLSFDSGRLDKDNVLRAVTNEQYIEWSVGTYIGENQYTEEELKAAGENCTISPFTLFDNGEQGVMVIAPVYDANGNFDGTLQVALDVGYLFSGPAEELRTKYGYTVWAVQDDGIVIYDEDTQEIGVNLTKPTSAYTPSLNSAIADILANESGQTSYIFYTLDWHDINQTNAVWSTLDPGYGQNWRVVLIDNVPMPRMTSELTVTQDELKAFVTNAYVYARTHEKTEALAAFNDPKGEFIDGELYIFAETLNGTMLSLPYQPALIGTDQWMAEDTTGVKYIQRQIARAEQGGGYVMYLYPNPTQDFATELKLAYVMPIDNEWFIGAGIYEHNTLLAHSTSVDWQKRNELIKQVRTMQYLAEVEGVSAVTDMMMDPNSDIQVEGLYPMAITENGTVLAFARNPDIVGTNQLGRVNSLDISLIREGISLGKEGGGLMYTLLWDSTLNKEIFILVYVVPADDDAYFASFMILE</sequence>
<dbReference type="Gene3D" id="3.30.450.20">
    <property type="entry name" value="PAS domain"/>
    <property type="match status" value="1"/>
</dbReference>
<dbReference type="KEGG" id="mla:Mlab_0702"/>
<keyword evidence="3" id="KW-0812">Transmembrane</keyword>
<evidence type="ECO:0000313" key="8">
    <source>
        <dbReference type="Proteomes" id="UP000000365"/>
    </source>
</evidence>
<dbReference type="GO" id="GO:0005886">
    <property type="term" value="C:plasma membrane"/>
    <property type="evidence" value="ECO:0007669"/>
    <property type="project" value="UniProtKB-SubCell"/>
</dbReference>
<dbReference type="InterPro" id="IPR033480">
    <property type="entry name" value="sCache_2"/>
</dbReference>
<dbReference type="EMBL" id="CP000559">
    <property type="protein sequence ID" value="ABN06874.1"/>
    <property type="molecule type" value="Genomic_DNA"/>
</dbReference>
<gene>
    <name evidence="7" type="ordered locus">Mlab_0702</name>
</gene>
<dbReference type="OrthoDB" id="117825at2157"/>
<reference evidence="7 8" key="1">
    <citation type="journal article" date="2009" name="Stand. Genomic Sci.">
        <title>Complete genome sequence of Methanocorpusculum labreanum type strain Z.</title>
        <authorList>
            <person name="Anderson I.J."/>
            <person name="Sieprawska-Lupa M."/>
            <person name="Goltsman E."/>
            <person name="Lapidus A."/>
            <person name="Copeland A."/>
            <person name="Glavina Del Rio T."/>
            <person name="Tice H."/>
            <person name="Dalin E."/>
            <person name="Barry K."/>
            <person name="Pitluck S."/>
            <person name="Hauser L."/>
            <person name="Land M."/>
            <person name="Lucas S."/>
            <person name="Richardson P."/>
            <person name="Whitman W.B."/>
            <person name="Kyrpides N.C."/>
        </authorList>
    </citation>
    <scope>NUCLEOTIDE SEQUENCE [LARGE SCALE GENOMIC DNA]</scope>
    <source>
        <strain evidence="8">ATCC 43576 / DSM 4855 / Z</strain>
    </source>
</reference>
<evidence type="ECO:0000256" key="4">
    <source>
        <dbReference type="ARBA" id="ARBA00022989"/>
    </source>
</evidence>
<evidence type="ECO:0000259" key="6">
    <source>
        <dbReference type="SMART" id="SM01049"/>
    </source>
</evidence>
<name>A2SRB8_METLZ</name>
<dbReference type="AlphaFoldDB" id="A2SRB8"/>
<dbReference type="Pfam" id="PF17200">
    <property type="entry name" value="sCache_2"/>
    <property type="match status" value="1"/>
</dbReference>
<organism evidence="7 8">
    <name type="scientific">Methanocorpusculum labreanum (strain ATCC 43576 / DSM 4855 / Z)</name>
    <dbReference type="NCBI Taxonomy" id="410358"/>
    <lineage>
        <taxon>Archaea</taxon>
        <taxon>Methanobacteriati</taxon>
        <taxon>Methanobacteriota</taxon>
        <taxon>Stenosarchaea group</taxon>
        <taxon>Methanomicrobia</taxon>
        <taxon>Methanomicrobiales</taxon>
        <taxon>Methanocorpusculaceae</taxon>
        <taxon>Methanocorpusculum</taxon>
    </lineage>
</organism>
<feature type="domain" description="Single Cache" evidence="6">
    <location>
        <begin position="292"/>
        <end position="376"/>
    </location>
</feature>
<dbReference type="HOGENOM" id="CLU_482856_0_0_2"/>
<dbReference type="SMART" id="SM01049">
    <property type="entry name" value="Cache_2"/>
    <property type="match status" value="1"/>
</dbReference>
<evidence type="ECO:0000256" key="5">
    <source>
        <dbReference type="ARBA" id="ARBA00023136"/>
    </source>
</evidence>
<comment type="subcellular location">
    <subcellularLocation>
        <location evidence="1">Cell membrane</location>
        <topology evidence="1">Multi-pass membrane protein</topology>
    </subcellularLocation>
</comment>
<keyword evidence="2" id="KW-1003">Cell membrane</keyword>
<keyword evidence="8" id="KW-1185">Reference proteome</keyword>
<accession>A2SRB8</accession>
<keyword evidence="4" id="KW-1133">Transmembrane helix</keyword>
<dbReference type="GeneID" id="25393682"/>
<evidence type="ECO:0000256" key="3">
    <source>
        <dbReference type="ARBA" id="ARBA00022692"/>
    </source>
</evidence>
<keyword evidence="5" id="KW-0472">Membrane</keyword>
<evidence type="ECO:0000256" key="2">
    <source>
        <dbReference type="ARBA" id="ARBA00022475"/>
    </source>
</evidence>
<dbReference type="PROSITE" id="PS51257">
    <property type="entry name" value="PROKAR_LIPOPROTEIN"/>
    <property type="match status" value="1"/>
</dbReference>
<dbReference type="STRING" id="410358.Mlab_0702"/>
<dbReference type="RefSeq" id="WP_011833075.1">
    <property type="nucleotide sequence ID" value="NC_008942.1"/>
</dbReference>
<proteinExistence type="predicted"/>
<dbReference type="eggNOG" id="arCOG03642">
    <property type="taxonomic scope" value="Archaea"/>
</dbReference>
<protein>
    <submittedName>
        <fullName evidence="7">Cache, type 2 domain protein</fullName>
    </submittedName>
</protein>